<evidence type="ECO:0000313" key="1">
    <source>
        <dbReference type="Proteomes" id="UP000887565"/>
    </source>
</evidence>
<protein>
    <submittedName>
        <fullName evidence="2">Uncharacterized protein</fullName>
    </submittedName>
</protein>
<dbReference type="Proteomes" id="UP000887565">
    <property type="component" value="Unplaced"/>
</dbReference>
<sequence>MQAKLKMYESIKLNLDKTADASKKYYDQKACKREISMKDLAFLVNNKKGNKIQPAFTGPFIISDVSNIDNNTVMIDALDTPGQPQLVAISRLKPLILHSARDTFITEAGRSQCLQIDAAHQH</sequence>
<proteinExistence type="predicted"/>
<accession>A0A915K7M5</accession>
<organism evidence="1 2">
    <name type="scientific">Romanomermis culicivorax</name>
    <name type="common">Nematode worm</name>
    <dbReference type="NCBI Taxonomy" id="13658"/>
    <lineage>
        <taxon>Eukaryota</taxon>
        <taxon>Metazoa</taxon>
        <taxon>Ecdysozoa</taxon>
        <taxon>Nematoda</taxon>
        <taxon>Enoplea</taxon>
        <taxon>Dorylaimia</taxon>
        <taxon>Mermithida</taxon>
        <taxon>Mermithoidea</taxon>
        <taxon>Mermithidae</taxon>
        <taxon>Romanomermis</taxon>
    </lineage>
</organism>
<name>A0A915K7M5_ROMCU</name>
<dbReference type="WBParaSite" id="nRc.2.0.1.t34742-RA">
    <property type="protein sequence ID" value="nRc.2.0.1.t34742-RA"/>
    <property type="gene ID" value="nRc.2.0.1.g34742"/>
</dbReference>
<keyword evidence="1" id="KW-1185">Reference proteome</keyword>
<evidence type="ECO:0000313" key="2">
    <source>
        <dbReference type="WBParaSite" id="nRc.2.0.1.t34742-RA"/>
    </source>
</evidence>
<dbReference type="AlphaFoldDB" id="A0A915K7M5"/>
<reference evidence="2" key="1">
    <citation type="submission" date="2022-11" db="UniProtKB">
        <authorList>
            <consortium name="WormBaseParasite"/>
        </authorList>
    </citation>
    <scope>IDENTIFICATION</scope>
</reference>